<dbReference type="NCBIfam" id="TIGR02666">
    <property type="entry name" value="moaA"/>
    <property type="match status" value="1"/>
</dbReference>
<dbReference type="InterPro" id="IPR006638">
    <property type="entry name" value="Elp3/MiaA/NifB-like_rSAM"/>
</dbReference>
<dbReference type="Pfam" id="PF02391">
    <property type="entry name" value="MoaE"/>
    <property type="match status" value="1"/>
</dbReference>
<evidence type="ECO:0000256" key="2">
    <source>
        <dbReference type="ARBA" id="ARBA00022691"/>
    </source>
</evidence>
<dbReference type="CDD" id="cd00756">
    <property type="entry name" value="MoaE"/>
    <property type="match status" value="1"/>
</dbReference>
<evidence type="ECO:0000256" key="1">
    <source>
        <dbReference type="ARBA" id="ARBA00005046"/>
    </source>
</evidence>
<comment type="pathway">
    <text evidence="1">Cofactor biosynthesis; molybdopterin biosynthesis.</text>
</comment>
<dbReference type="InterPro" id="IPR013483">
    <property type="entry name" value="MoaA"/>
</dbReference>
<evidence type="ECO:0000256" key="8">
    <source>
        <dbReference type="ARBA" id="ARBA00023150"/>
    </source>
</evidence>
<dbReference type="InterPro" id="IPR036563">
    <property type="entry name" value="MoaE_sf"/>
</dbReference>
<keyword evidence="5" id="KW-0408">Iron</keyword>
<dbReference type="PANTHER" id="PTHR22960:SF0">
    <property type="entry name" value="MOLYBDENUM COFACTOR BIOSYNTHESIS PROTEIN 1"/>
    <property type="match status" value="1"/>
</dbReference>
<dbReference type="Pfam" id="PF04055">
    <property type="entry name" value="Radical_SAM"/>
    <property type="match status" value="1"/>
</dbReference>
<dbReference type="Gene3D" id="3.20.20.70">
    <property type="entry name" value="Aldolase class I"/>
    <property type="match status" value="1"/>
</dbReference>
<keyword evidence="4" id="KW-0547">Nucleotide-binding</keyword>
<keyword evidence="11" id="KW-1185">Reference proteome</keyword>
<keyword evidence="7" id="KW-0342">GTP-binding</keyword>
<comment type="caution">
    <text evidence="10">The sequence shown here is derived from an EMBL/GenBank/DDBJ whole genome shotgun (WGS) entry which is preliminary data.</text>
</comment>
<dbReference type="InterPro" id="IPR013785">
    <property type="entry name" value="Aldolase_TIM"/>
</dbReference>
<keyword evidence="2" id="KW-0949">S-adenosyl-L-methionine</keyword>
<reference evidence="10 11" key="1">
    <citation type="submission" date="2024-02" db="EMBL/GenBank/DDBJ databases">
        <authorList>
            <person name="Chen Y."/>
            <person name="Shah S."/>
            <person name="Dougan E. K."/>
            <person name="Thang M."/>
            <person name="Chan C."/>
        </authorList>
    </citation>
    <scope>NUCLEOTIDE SEQUENCE [LARGE SCALE GENOMIC DNA]</scope>
</reference>
<dbReference type="PROSITE" id="PS51918">
    <property type="entry name" value="RADICAL_SAM"/>
    <property type="match status" value="1"/>
</dbReference>
<dbReference type="InterPro" id="IPR058240">
    <property type="entry name" value="rSAM_sf"/>
</dbReference>
<dbReference type="SUPFAM" id="SSF102114">
    <property type="entry name" value="Radical SAM enzymes"/>
    <property type="match status" value="1"/>
</dbReference>
<dbReference type="CDD" id="cd21117">
    <property type="entry name" value="Twitch_MoaA"/>
    <property type="match status" value="1"/>
</dbReference>
<keyword evidence="8" id="KW-0501">Molybdenum cofactor biosynthesis</keyword>
<dbReference type="EMBL" id="CAXAMM010015891">
    <property type="protein sequence ID" value="CAK9037516.1"/>
    <property type="molecule type" value="Genomic_DNA"/>
</dbReference>
<dbReference type="CDD" id="cd01335">
    <property type="entry name" value="Radical_SAM"/>
    <property type="match status" value="1"/>
</dbReference>
<evidence type="ECO:0000256" key="4">
    <source>
        <dbReference type="ARBA" id="ARBA00022741"/>
    </source>
</evidence>
<dbReference type="SUPFAM" id="SSF54690">
    <property type="entry name" value="Molybdopterin synthase subunit MoaE"/>
    <property type="match status" value="1"/>
</dbReference>
<dbReference type="InterPro" id="IPR050105">
    <property type="entry name" value="MoCo_biosynth_MoaA/MoaC"/>
</dbReference>
<dbReference type="PANTHER" id="PTHR22960">
    <property type="entry name" value="MOLYBDOPTERIN COFACTOR SYNTHESIS PROTEIN A"/>
    <property type="match status" value="1"/>
</dbReference>
<evidence type="ECO:0000256" key="7">
    <source>
        <dbReference type="ARBA" id="ARBA00023134"/>
    </source>
</evidence>
<dbReference type="Gene3D" id="3.90.1170.40">
    <property type="entry name" value="Molybdopterin biosynthesis MoaE subunit"/>
    <property type="match status" value="1"/>
</dbReference>
<evidence type="ECO:0000313" key="10">
    <source>
        <dbReference type="EMBL" id="CAK9037516.1"/>
    </source>
</evidence>
<evidence type="ECO:0000256" key="5">
    <source>
        <dbReference type="ARBA" id="ARBA00023004"/>
    </source>
</evidence>
<protein>
    <submittedName>
        <fullName evidence="10">8-cyclase (Molybdenum cofactor biosynthesis protein A)</fullName>
    </submittedName>
</protein>
<dbReference type="Pfam" id="PF06463">
    <property type="entry name" value="Mob_synth_C"/>
    <property type="match status" value="1"/>
</dbReference>
<organism evidence="10 11">
    <name type="scientific">Durusdinium trenchii</name>
    <dbReference type="NCBI Taxonomy" id="1381693"/>
    <lineage>
        <taxon>Eukaryota</taxon>
        <taxon>Sar</taxon>
        <taxon>Alveolata</taxon>
        <taxon>Dinophyceae</taxon>
        <taxon>Suessiales</taxon>
        <taxon>Symbiodiniaceae</taxon>
        <taxon>Durusdinium</taxon>
    </lineage>
</organism>
<dbReference type="Proteomes" id="UP001642464">
    <property type="component" value="Unassembled WGS sequence"/>
</dbReference>
<accession>A0ABP0LEC9</accession>
<proteinExistence type="predicted"/>
<dbReference type="InterPro" id="IPR003448">
    <property type="entry name" value="Mopterin_biosynth_MoaE"/>
</dbReference>
<keyword evidence="6" id="KW-0411">Iron-sulfur</keyword>
<evidence type="ECO:0000256" key="3">
    <source>
        <dbReference type="ARBA" id="ARBA00022723"/>
    </source>
</evidence>
<evidence type="ECO:0000256" key="6">
    <source>
        <dbReference type="ARBA" id="ARBA00023014"/>
    </source>
</evidence>
<name>A0ABP0LEC9_9DINO</name>
<dbReference type="InterPro" id="IPR010505">
    <property type="entry name" value="MoaA_twitch"/>
</dbReference>
<feature type="domain" description="Radical SAM core" evidence="9">
    <location>
        <begin position="82"/>
        <end position="307"/>
    </location>
</feature>
<evidence type="ECO:0000313" key="11">
    <source>
        <dbReference type="Proteomes" id="UP001642464"/>
    </source>
</evidence>
<dbReference type="SMART" id="SM00729">
    <property type="entry name" value="Elp3"/>
    <property type="match status" value="1"/>
</dbReference>
<sequence>MIALTHEPIELEPLVAEASQPAAGAVVAFVGITRAVTGDKHTDRLAYEAYEQMAEAKLAELEASARKRWPLVECLLVHRLGEVPITQASVAVVVSSAHRRASFEAAEWLIDTLKQDVPIWKQEHYQNGETEWEITRFVGVVVPMGVNRIRITGGEPLVRAELPKLIAMLRTIGGLEDLALTTNGMLLGEQAQALKAAGLDRLNISLDTLDEAKFERITRRQGLDKVLDGIDAAQRAGFESIRLNALAIRDETEDEVVPLVEFARARGLVMRFIEFMPLDADATWQHDRVLTGAAIRAMLERELGSLEPAERNDTSQPAVDYDFTDGSGRVGFINPVSEPFCGACDRLRLTAEGQVRNCLFSTTESDARELLRSGASDAAIEQLVRDSIAAKKPGHGIDDQTFLRPQRAMYQIGG</sequence>
<evidence type="ECO:0000259" key="9">
    <source>
        <dbReference type="PROSITE" id="PS51918"/>
    </source>
</evidence>
<gene>
    <name evidence="10" type="ORF">SCF082_LOCUS22207</name>
</gene>
<keyword evidence="3" id="KW-0479">Metal-binding</keyword>
<dbReference type="InterPro" id="IPR007197">
    <property type="entry name" value="rSAM"/>
</dbReference>